<dbReference type="SUPFAM" id="SSF53590">
    <property type="entry name" value="Nucleoside hydrolase"/>
    <property type="match status" value="1"/>
</dbReference>
<evidence type="ECO:0000313" key="2">
    <source>
        <dbReference type="Proteomes" id="UP000564644"/>
    </source>
</evidence>
<comment type="caution">
    <text evidence="1">The sequence shown here is derived from an EMBL/GenBank/DDBJ whole genome shotgun (WGS) entry which is preliminary data.</text>
</comment>
<evidence type="ECO:0000313" key="1">
    <source>
        <dbReference type="EMBL" id="MBB6731309.1"/>
    </source>
</evidence>
<accession>A0A7X0SM20</accession>
<dbReference type="RefSeq" id="WP_420481848.1">
    <property type="nucleotide sequence ID" value="NZ_JACJVO010000011.1"/>
</dbReference>
<dbReference type="Proteomes" id="UP000564644">
    <property type="component" value="Unassembled WGS sequence"/>
</dbReference>
<sequence>DLERIERLASPRRERPVRLLRKLFDAAAERPAAGDGGPAGTLPLRGLAAVLAATAPELFAFREWRASVVAGDGPAAGMVIADRRADPSPGSGPYVRFCVDVEAERAIERFVRVMAD</sequence>
<proteinExistence type="predicted"/>
<dbReference type="AlphaFoldDB" id="A0A7X0SM20"/>
<feature type="non-terminal residue" evidence="1">
    <location>
        <position position="1"/>
    </location>
</feature>
<dbReference type="Gene3D" id="3.90.245.10">
    <property type="entry name" value="Ribonucleoside hydrolase-like"/>
    <property type="match status" value="1"/>
</dbReference>
<dbReference type="InterPro" id="IPR036452">
    <property type="entry name" value="Ribo_hydro-like"/>
</dbReference>
<dbReference type="EMBL" id="JACJVO010000011">
    <property type="protein sequence ID" value="MBB6731309.1"/>
    <property type="molecule type" value="Genomic_DNA"/>
</dbReference>
<organism evidence="1 2">
    <name type="scientific">Cohnella zeiphila</name>
    <dbReference type="NCBI Taxonomy" id="2761120"/>
    <lineage>
        <taxon>Bacteria</taxon>
        <taxon>Bacillati</taxon>
        <taxon>Bacillota</taxon>
        <taxon>Bacilli</taxon>
        <taxon>Bacillales</taxon>
        <taxon>Paenibacillaceae</taxon>
        <taxon>Cohnella</taxon>
    </lineage>
</organism>
<evidence type="ECO:0008006" key="3">
    <source>
        <dbReference type="Google" id="ProtNLM"/>
    </source>
</evidence>
<name>A0A7X0SM20_9BACL</name>
<reference evidence="1 2" key="1">
    <citation type="submission" date="2020-08" db="EMBL/GenBank/DDBJ databases">
        <title>Cohnella phylogeny.</title>
        <authorList>
            <person name="Dunlap C."/>
        </authorList>
    </citation>
    <scope>NUCLEOTIDE SEQUENCE [LARGE SCALE GENOMIC DNA]</scope>
    <source>
        <strain evidence="1 2">CBP 2801</strain>
    </source>
</reference>
<keyword evidence="2" id="KW-1185">Reference proteome</keyword>
<protein>
    <recommendedName>
        <fullName evidence="3">Nucleoside hydrolase</fullName>
    </recommendedName>
</protein>
<gene>
    <name evidence="1" type="ORF">H7C18_10355</name>
</gene>
<dbReference type="GO" id="GO:0016799">
    <property type="term" value="F:hydrolase activity, hydrolyzing N-glycosyl compounds"/>
    <property type="evidence" value="ECO:0007669"/>
    <property type="project" value="InterPro"/>
</dbReference>